<proteinExistence type="predicted"/>
<sequence length="176" mass="21031">MEVMSGSLWPWDWRVILLGHYPQIRGNTFEENMFCLGRRTALRVIWWRRCILKIEGARVEDGEVTEQLRLLVQYEITALWRAAKEKLNQVHTRGDINRIIFQVCEDWLGGKREGWVAKVSWAGDGQEQQQVQQQEHQREHQQEEEMGPQGGRRAEIERDYQLHFHEWTKVDPREPL</sequence>
<accession>A0A388JTW4</accession>
<reference evidence="2 3" key="1">
    <citation type="journal article" date="2018" name="Cell">
        <title>The Chara Genome: Secondary Complexity and Implications for Plant Terrestrialization.</title>
        <authorList>
            <person name="Nishiyama T."/>
            <person name="Sakayama H."/>
            <person name="Vries J.D."/>
            <person name="Buschmann H."/>
            <person name="Saint-Marcoux D."/>
            <person name="Ullrich K.K."/>
            <person name="Haas F.B."/>
            <person name="Vanderstraeten L."/>
            <person name="Becker D."/>
            <person name="Lang D."/>
            <person name="Vosolsobe S."/>
            <person name="Rombauts S."/>
            <person name="Wilhelmsson P.K.I."/>
            <person name="Janitza P."/>
            <person name="Kern R."/>
            <person name="Heyl A."/>
            <person name="Rumpler F."/>
            <person name="Villalobos L.I.A.C."/>
            <person name="Clay J.M."/>
            <person name="Skokan R."/>
            <person name="Toyoda A."/>
            <person name="Suzuki Y."/>
            <person name="Kagoshima H."/>
            <person name="Schijlen E."/>
            <person name="Tajeshwar N."/>
            <person name="Catarino B."/>
            <person name="Hetherington A.J."/>
            <person name="Saltykova A."/>
            <person name="Bonnot C."/>
            <person name="Breuninger H."/>
            <person name="Symeonidi A."/>
            <person name="Radhakrishnan G.V."/>
            <person name="Van Nieuwerburgh F."/>
            <person name="Deforce D."/>
            <person name="Chang C."/>
            <person name="Karol K.G."/>
            <person name="Hedrich R."/>
            <person name="Ulvskov P."/>
            <person name="Glockner G."/>
            <person name="Delwiche C.F."/>
            <person name="Petrasek J."/>
            <person name="Van de Peer Y."/>
            <person name="Friml J."/>
            <person name="Beilby M."/>
            <person name="Dolan L."/>
            <person name="Kohara Y."/>
            <person name="Sugano S."/>
            <person name="Fujiyama A."/>
            <person name="Delaux P.-M."/>
            <person name="Quint M."/>
            <person name="TheiBen G."/>
            <person name="Hagemann M."/>
            <person name="Harholt J."/>
            <person name="Dunand C."/>
            <person name="Zachgo S."/>
            <person name="Langdale J."/>
            <person name="Maumus F."/>
            <person name="Straeten D.V.D."/>
            <person name="Gould S.B."/>
            <person name="Rensing S.A."/>
        </authorList>
    </citation>
    <scope>NUCLEOTIDE SEQUENCE [LARGE SCALE GENOMIC DNA]</scope>
    <source>
        <strain evidence="2 3">S276</strain>
    </source>
</reference>
<evidence type="ECO:0000313" key="2">
    <source>
        <dbReference type="EMBL" id="GBG61248.1"/>
    </source>
</evidence>
<keyword evidence="3" id="KW-1185">Reference proteome</keyword>
<gene>
    <name evidence="2" type="ORF">CBR_g19780</name>
</gene>
<dbReference type="Gramene" id="GBG61248">
    <property type="protein sequence ID" value="GBG61248"/>
    <property type="gene ID" value="CBR_g19780"/>
</dbReference>
<evidence type="ECO:0000313" key="3">
    <source>
        <dbReference type="Proteomes" id="UP000265515"/>
    </source>
</evidence>
<dbReference type="Proteomes" id="UP000265515">
    <property type="component" value="Unassembled WGS sequence"/>
</dbReference>
<protein>
    <submittedName>
        <fullName evidence="2">Uncharacterized protein</fullName>
    </submittedName>
</protein>
<feature type="region of interest" description="Disordered" evidence="1">
    <location>
        <begin position="126"/>
        <end position="155"/>
    </location>
</feature>
<name>A0A388JTW4_CHABU</name>
<comment type="caution">
    <text evidence="2">The sequence shown here is derived from an EMBL/GenBank/DDBJ whole genome shotgun (WGS) entry which is preliminary data.</text>
</comment>
<dbReference type="AlphaFoldDB" id="A0A388JTW4"/>
<evidence type="ECO:0000256" key="1">
    <source>
        <dbReference type="SAM" id="MobiDB-lite"/>
    </source>
</evidence>
<dbReference type="EMBL" id="BFEA01000018">
    <property type="protein sequence ID" value="GBG61248.1"/>
    <property type="molecule type" value="Genomic_DNA"/>
</dbReference>
<organism evidence="2 3">
    <name type="scientific">Chara braunii</name>
    <name type="common">Braun's stonewort</name>
    <dbReference type="NCBI Taxonomy" id="69332"/>
    <lineage>
        <taxon>Eukaryota</taxon>
        <taxon>Viridiplantae</taxon>
        <taxon>Streptophyta</taxon>
        <taxon>Charophyceae</taxon>
        <taxon>Charales</taxon>
        <taxon>Characeae</taxon>
        <taxon>Chara</taxon>
    </lineage>
</organism>